<dbReference type="AlphaFoldDB" id="K4LC30"/>
<keyword evidence="2" id="KW-1185">Reference proteome</keyword>
<name>K4LC30_THEPS</name>
<organism evidence="1 2">
    <name type="scientific">Thermacetogenium phaeum (strain ATCC BAA-254 / DSM 26808 / PB)</name>
    <dbReference type="NCBI Taxonomy" id="1089553"/>
    <lineage>
        <taxon>Bacteria</taxon>
        <taxon>Bacillati</taxon>
        <taxon>Bacillota</taxon>
        <taxon>Clostridia</taxon>
        <taxon>Thermoanaerobacterales</taxon>
        <taxon>Thermoanaerobacteraceae</taxon>
        <taxon>Thermacetogenium</taxon>
    </lineage>
</organism>
<protein>
    <submittedName>
        <fullName evidence="1">Uncharacterized protein</fullName>
    </submittedName>
</protein>
<evidence type="ECO:0000313" key="2">
    <source>
        <dbReference type="Proteomes" id="UP000000467"/>
    </source>
</evidence>
<reference evidence="1 2" key="1">
    <citation type="journal article" date="2012" name="BMC Genomics">
        <title>Genome-guided analysis of physiological and morphological traits of the fermentative acetate oxidizer Thermacetogenium phaeum.</title>
        <authorList>
            <person name="Oehler D."/>
            <person name="Poehlein A."/>
            <person name="Leimbach A."/>
            <person name="Muller N."/>
            <person name="Daniel R."/>
            <person name="Gottschalk G."/>
            <person name="Schink B."/>
        </authorList>
    </citation>
    <scope>NUCLEOTIDE SEQUENCE [LARGE SCALE GENOMIC DNA]</scope>
    <source>
        <strain evidence="2">ATCC BAA-254 / DSM 26808 / PB</strain>
    </source>
</reference>
<sequence length="30" mass="3281">MGPPELKPLEREAAVRILGSNPCICVSFPR</sequence>
<dbReference type="Proteomes" id="UP000000467">
    <property type="component" value="Chromosome"/>
</dbReference>
<dbReference type="HOGENOM" id="CLU_3405939_0_0_9"/>
<gene>
    <name evidence="1" type="ordered locus">Tph_c02340</name>
</gene>
<dbReference type="EMBL" id="CP003732">
    <property type="protein sequence ID" value="AFV10481.1"/>
    <property type="molecule type" value="Genomic_DNA"/>
</dbReference>
<dbReference type="STRING" id="1089553.Tph_c02340"/>
<dbReference type="KEGG" id="tpz:Tph_c02340"/>
<accession>K4LC30</accession>
<evidence type="ECO:0000313" key="1">
    <source>
        <dbReference type="EMBL" id="AFV10481.1"/>
    </source>
</evidence>
<proteinExistence type="predicted"/>